<feature type="compositionally biased region" description="Polar residues" evidence="5">
    <location>
        <begin position="1416"/>
        <end position="1433"/>
    </location>
</feature>
<feature type="region of interest" description="Disordered" evidence="5">
    <location>
        <begin position="1745"/>
        <end position="1780"/>
    </location>
</feature>
<dbReference type="InterPro" id="IPR056748">
    <property type="entry name" value="VPS13-like_C"/>
</dbReference>
<dbReference type="PANTHER" id="PTHR16166:SF93">
    <property type="entry name" value="INTERMEMBRANE LIPID TRANSFER PROTEIN VPS13"/>
    <property type="match status" value="1"/>
</dbReference>
<keyword evidence="4" id="KW-0175">Coiled coil</keyword>
<dbReference type="Pfam" id="PF25037">
    <property type="entry name" value="VPS13_C"/>
    <property type="match status" value="1"/>
</dbReference>
<dbReference type="OrthoDB" id="428159at2759"/>
<dbReference type="Pfam" id="PF12624">
    <property type="entry name" value="VPS13_N"/>
    <property type="match status" value="1"/>
</dbReference>
<feature type="region of interest" description="Disordered" evidence="5">
    <location>
        <begin position="1591"/>
        <end position="1615"/>
    </location>
</feature>
<feature type="region of interest" description="Disordered" evidence="5">
    <location>
        <begin position="1406"/>
        <end position="1450"/>
    </location>
</feature>
<dbReference type="InterPro" id="IPR026854">
    <property type="entry name" value="VPS13_N"/>
</dbReference>
<feature type="compositionally biased region" description="Polar residues" evidence="5">
    <location>
        <begin position="1761"/>
        <end position="1780"/>
    </location>
</feature>
<comment type="similarity">
    <text evidence="1">Belongs to the VPS13 family.</text>
</comment>
<protein>
    <recommendedName>
        <fullName evidence="12">Vacuolar protein sorting-associated protein</fullName>
    </recommendedName>
</protein>
<evidence type="ECO:0000256" key="5">
    <source>
        <dbReference type="SAM" id="MobiDB-lite"/>
    </source>
</evidence>
<reference evidence="10" key="1">
    <citation type="submission" date="2020-01" db="EMBL/GenBank/DDBJ databases">
        <title>Genome Sequencing of Three Apophysomyces-Like Fungal Strains Confirms a Novel Fungal Genus in the Mucoromycota with divergent Burkholderia-like Endosymbiotic Bacteria.</title>
        <authorList>
            <person name="Stajich J.E."/>
            <person name="Macias A.M."/>
            <person name="Carter-House D."/>
            <person name="Lovett B."/>
            <person name="Kasson L.R."/>
            <person name="Berry K."/>
            <person name="Grigoriev I."/>
            <person name="Chang Y."/>
            <person name="Spatafora J."/>
            <person name="Kasson M.T."/>
        </authorList>
    </citation>
    <scope>NUCLEOTIDE SEQUENCE</scope>
    <source>
        <strain evidence="10">NRRL A-21654</strain>
    </source>
</reference>
<feature type="domain" description="Vacuolar protein sorting-associated protein 13 VPS13 adaptor binding" evidence="8">
    <location>
        <begin position="1944"/>
        <end position="2502"/>
    </location>
</feature>
<dbReference type="GO" id="GO:0045324">
    <property type="term" value="P:late endosome to vacuole transport"/>
    <property type="evidence" value="ECO:0007669"/>
    <property type="project" value="TreeGrafter"/>
</dbReference>
<organism evidence="10 11">
    <name type="scientific">Apophysomyces ossiformis</name>
    <dbReference type="NCBI Taxonomy" id="679940"/>
    <lineage>
        <taxon>Eukaryota</taxon>
        <taxon>Fungi</taxon>
        <taxon>Fungi incertae sedis</taxon>
        <taxon>Mucoromycota</taxon>
        <taxon>Mucoromycotina</taxon>
        <taxon>Mucoromycetes</taxon>
        <taxon>Mucorales</taxon>
        <taxon>Mucorineae</taxon>
        <taxon>Mucoraceae</taxon>
        <taxon>Apophysomyces</taxon>
    </lineage>
</organism>
<comment type="caution">
    <text evidence="10">The sequence shown here is derived from an EMBL/GenBank/DDBJ whole genome shotgun (WGS) entry which is preliminary data.</text>
</comment>
<name>A0A8H7BWF8_9FUNG</name>
<accession>A0A8H7BWF8</accession>
<evidence type="ECO:0000256" key="4">
    <source>
        <dbReference type="SAM" id="Coils"/>
    </source>
</evidence>
<evidence type="ECO:0008006" key="12">
    <source>
        <dbReference type="Google" id="ProtNLM"/>
    </source>
</evidence>
<dbReference type="EMBL" id="JABAYA010000031">
    <property type="protein sequence ID" value="KAF7728851.1"/>
    <property type="molecule type" value="Genomic_DNA"/>
</dbReference>
<evidence type="ECO:0000313" key="11">
    <source>
        <dbReference type="Proteomes" id="UP000605846"/>
    </source>
</evidence>
<evidence type="ECO:0000259" key="8">
    <source>
        <dbReference type="Pfam" id="PF25036"/>
    </source>
</evidence>
<dbReference type="Pfam" id="PF25033">
    <property type="entry name" value="VPS13_M"/>
    <property type="match status" value="1"/>
</dbReference>
<dbReference type="Proteomes" id="UP000605846">
    <property type="component" value="Unassembled WGS sequence"/>
</dbReference>
<evidence type="ECO:0000256" key="3">
    <source>
        <dbReference type="ARBA" id="ARBA00023055"/>
    </source>
</evidence>
<evidence type="ECO:0000259" key="7">
    <source>
        <dbReference type="Pfam" id="PF25033"/>
    </source>
</evidence>
<feature type="domain" description="Chorein N-terminal" evidence="6">
    <location>
        <begin position="1"/>
        <end position="844"/>
    </location>
</feature>
<dbReference type="InterPro" id="IPR026847">
    <property type="entry name" value="VPS13"/>
</dbReference>
<keyword evidence="2" id="KW-0813">Transport</keyword>
<evidence type="ECO:0000259" key="9">
    <source>
        <dbReference type="Pfam" id="PF25037"/>
    </source>
</evidence>
<proteinExistence type="inferred from homology"/>
<evidence type="ECO:0000259" key="6">
    <source>
        <dbReference type="Pfam" id="PF12624"/>
    </source>
</evidence>
<evidence type="ECO:0000256" key="1">
    <source>
        <dbReference type="ARBA" id="ARBA00006545"/>
    </source>
</evidence>
<dbReference type="Pfam" id="PF25036">
    <property type="entry name" value="VPS13_VAB"/>
    <property type="match status" value="1"/>
</dbReference>
<evidence type="ECO:0000256" key="2">
    <source>
        <dbReference type="ARBA" id="ARBA00022448"/>
    </source>
</evidence>
<feature type="domain" description="VPS13-like middle region" evidence="7">
    <location>
        <begin position="1163"/>
        <end position="1751"/>
    </location>
</feature>
<evidence type="ECO:0000313" key="10">
    <source>
        <dbReference type="EMBL" id="KAF7728851.1"/>
    </source>
</evidence>
<feature type="domain" description="Intermembrane lipid transfer protein VPS13-like C-terminal" evidence="9">
    <location>
        <begin position="3032"/>
        <end position="3126"/>
    </location>
</feature>
<dbReference type="GO" id="GO:0006869">
    <property type="term" value="P:lipid transport"/>
    <property type="evidence" value="ECO:0007669"/>
    <property type="project" value="UniProtKB-KW"/>
</dbReference>
<keyword evidence="11" id="KW-1185">Reference proteome</keyword>
<keyword evidence="3" id="KW-0445">Lipid transport</keyword>
<feature type="compositionally biased region" description="Basic and acidic residues" evidence="5">
    <location>
        <begin position="1438"/>
        <end position="1450"/>
    </location>
</feature>
<dbReference type="PANTHER" id="PTHR16166">
    <property type="entry name" value="VACUOLAR PROTEIN SORTING-ASSOCIATED PROTEIN VPS13"/>
    <property type="match status" value="1"/>
</dbReference>
<gene>
    <name evidence="10" type="ORF">EC973_005477</name>
</gene>
<dbReference type="GO" id="GO:0006623">
    <property type="term" value="P:protein targeting to vacuole"/>
    <property type="evidence" value="ECO:0007669"/>
    <property type="project" value="TreeGrafter"/>
</dbReference>
<dbReference type="InterPro" id="IPR009543">
    <property type="entry name" value="VPS13_VAB"/>
</dbReference>
<dbReference type="InterPro" id="IPR056747">
    <property type="entry name" value="VPS13-like_M"/>
</dbReference>
<dbReference type="GO" id="GO:0045053">
    <property type="term" value="P:protein retention in Golgi apparatus"/>
    <property type="evidence" value="ECO:0007669"/>
    <property type="project" value="TreeGrafter"/>
</dbReference>
<dbReference type="GO" id="GO:0007005">
    <property type="term" value="P:mitochondrion organization"/>
    <property type="evidence" value="ECO:0007669"/>
    <property type="project" value="TreeGrafter"/>
</dbReference>
<feature type="compositionally biased region" description="Basic and acidic residues" evidence="5">
    <location>
        <begin position="1591"/>
        <end position="1601"/>
    </location>
</feature>
<feature type="coiled-coil region" evidence="4">
    <location>
        <begin position="92"/>
        <end position="126"/>
    </location>
</feature>
<sequence>MLESVVASILNRVLGNYVSNLNYDQLKVGIWKGEVNLKDLKLKREALDKLDLPINVSEGFLGELTLSIPWANLKTKPVKVYVNNVYLLAVPKDENTVTLQEEEERAQQLKQRRLATAELLQNTQQEQKEDGQSDGFMSQLTTKIIDNLQFSMKNIHIRYEDHFSDPGRPFAAGITLKELSAVSTDSNWKTTFISELASTIHKLVTLECLSVYWNTDSRSLAGLKHEEAAKVYADLIPNNSNTVKGHQHILNPVSGTGKVKLNKKFGSGVAKTDVTLLFNELAFALDDEQYRDAILMVDLFHANLKKHKYLKYRPRQGTTPKSHPIEYFRYAGNAILAEIHERNYRWTWAHFKKRRQERLSYVECYTAQKMQKATPEQLEILKALEWNLSFEDIRFYRSIAKSKMRREKIKIGKNETVVPYHQHLNNMKNVEEEKKLSAQSSKGWFSSWWSGTSSTKSDESDTDSFVMTEEQKKELYDAIEYDEEKALIAAAVDMPKDASTMKFNLSVKLNKGSFTIRQQPHSVQPRELASIVFDNVSMEVTQYVESMKASASLGDLRLFDGSTENTLYPQLIGVKQETNASLMRSDIQRTDIGQFAAQSETQQPFFAVKFERKPLSGVADNVISLTMRHLEIIYNPTVIMGIVDFLKPPQNKMESVQALIEVAGDTIENFRRQTRAGLEYALQTHTTILLDVDMDAPIFVIPQSCVIEDSPAMIIDAGHITIDSDLANQELANEFKVKADQQYTQEDYDKLEGLMYDKFNLHLSQMRVLIAPSVKDCLAQLHQKVDKNQDAHLIDRTDIKFLVELCILQGSNQFTKFKVSGHLPLLSVNFSNSKYKTLMKIVDLLVPSSSTEGKAVQTTDKDRNKGVLSQRLWNEPIEDLLISDTDSEMAEDSTVDNRLRNYSSDSVMSVESTQQEQFKFSFRVDKVSVLLNETSSDLPGLDVLLCTVVLENFALLFVSRPYDMSVDVSLRTLNIVDEMEHGKEFLYLVTSDIVNGEQGRPATEKNLVNVRYLQVNRKHPQFHNSYGGYDQTVDVTLSTLNIIVTRSSLLTLYNFVLETFTGAPEGGQQQQEDRAVVQSHTESALEIAVENSQKQKKQENSMKIQIHLDSLDFILNNDGKRLGTGTLSFGALTILLHPKALKVTGKFGNFALSDDTAVSSEAHDLTRSVSTVHILSIVGDELMNFNYETFDPLASNYPGYEQQFQLRMGAFKFLFLDSVKPIVSFLSEFLEMKTVYDAARRAAAETAQQLQETSARFHFDVAIKSPVVIFPVGDGKDKESIVAYLGEIRAINQFVDVVRRSADLSQSISVPVNAIQCGLHSIRLQSISVRTDDTDVETEKYLSILNDLDVTFELETAEHPEDVAGPISRITGNVSDVRMSLTERQYKSIMEVSNLLSASFGAATDDVSHNQDDEGQNLSETSSVISTESNSMSGLDKQISKPDKEKEGDSGRIQMDLLVNVKNICLEILTGSEGNESPLSSLSFYNTSLKMQTMMDSSMIMEMQLQSMSFADTRWNSTSLFKEIMPATHLNGPQLQIRLTTHTQDGQSTTQVAVTVDSPKIVLSLDYLLLLKEFFASPFVPEQRETEAQKYARSQREKRDTSNVAATQEAMAPSTAQATASRLRYHINVVDVEVICLARPELSSSEATIFLLKKFSVQQEKDLEIAFDGIGMVLCRMDNRKESAMRVLEEFSMKMTMTTSSTPPGHSTTVIKLHVQPIILRVSYHDAMLIMEIVNKTTQLLGSVKNGNEPKLPPIPEASEAMSSTIQASSSPVNGSSTSRSTSHKIEPYIVMTKESLTADVQFLLSVNNYNFLNSHWEPIIEPWRFGVNVSQNPADKSMNITVESGEQLYVNVTHTFLESLLSISETLKEVQASGMIVTPLPESAQNRKKPYLIRNCTGYNLRFWNMSDDVESGDTSIYHLRDGEEQEWTFRDWKKRRELTNVGKNLVGVQVEQFGWESLLHIPLDQEGQQVYRMQPEVNAISHRLVVDIRLENHIKTVTFRSGFVVKNQCKRSIQMTLVDTTRKIMSDIWTFEPEQEHALPIDKAFHYWVTVRPSDEYRWSNQLLHWSDIIHPKGPKAVVCERQQDGAGFIFQLDGIFDRTNPLVRQYPCLTLQLGAPMQVENLLPVDFTATLMDKLTGQGISAFIKKGEIMDIHTIPSHSPVELAVELHEDKYEKSPNATISTTANYSSIAQPLVLPGKNGGALTLRMNVARLSRSSDALWISIFVPYLTVNKTGIPVSLKAYTSRWQSKAPVETLNPCTEGTQVKPVMFSYPEVDHRNRAQIALPESRWSEALSFEAVGSSRDVTLMASNNSNTVHLGVQVEEGIGQYRLTKLVTIAPRFIMKNNTKYDMTLRELAATNEFHLDANQKYPVYEFNKSPIKWLCLRLRQVNDVWSAPFDIQEIGATHVKLDKGDSSRPLLVKVTVLLQNSSIFIFMDEAEVWPYRIVNNSTVEVKLFQEDNVREEYSLEDKQKAALSKPKIFLINPGTSLDYSWDMPVTKEKRLIIEVFGRKRTINMQAIGTQLPFRYRKLQPHQDGSEAMSIDVVAHNSSLVLVLSDFDPLRSVYQPTSSGASTLTSKDGSVRDHFEAVDVKEIITFTLDLRMSGIGVSVINKHIQEMALATIKGLDLKYKDSNLYQSIRLNIQWLQIDNQLHGSTYPILFFPTTLPKQAKELETHPTLHISLDKVKDDFHGVNYFKFFSILLQEMTFEMDEDFLYEIMEFSQFSVYKEQPADDTVYFAKDVDDPTSQEAPAMYFFEAFCIQPMRLNISFVRTERLKAEDSAADSRGSPFSYVFNVFTMTLGNINDAPIKLNALIVDNLYASYDDLLSRMMLHYKDQVVYQLHKVLGSADVIGNPVGLFNNLSSGFGELFYEPYQGFIMSDRPQDLGIGIARGVGGFMKKSVFGVTDSVSRITGSLGKGLSAATMDKKFQERRRLNLTRNKPRHAMYGVTQGVAYFGTSVASGVAGLVKRPMEGAKSGGALGFVDGVGRGLVGVLTKPVVGVFDLASNVSAGIRETTTIFDSGDIGRERLPRYIGADGILTPFSQREALGQMWLKQVEGGKYFNESYIAHCVTVSDETVALLTYQSILSIQTRKLTIEWEQPLDDVVSCEADRKEIIIHCRTSRPKALLILESTSRQWFLDQIQNTIARRQEDLERQ</sequence>